<feature type="signal peptide" evidence="1">
    <location>
        <begin position="1"/>
        <end position="19"/>
    </location>
</feature>
<dbReference type="PATRIC" id="fig|883079.3.peg.4121"/>
<keyword evidence="1" id="KW-0732">Signal</keyword>
<dbReference type="OrthoDB" id="8265760at2"/>
<dbReference type="EMBL" id="AGWY01000018">
    <property type="protein sequence ID" value="EKS31817.1"/>
    <property type="molecule type" value="Genomic_DNA"/>
</dbReference>
<dbReference type="HOGENOM" id="CLU_2481271_0_0_5"/>
<organism evidence="2 3">
    <name type="scientific">Afipia clevelandensis ATCC 49720</name>
    <dbReference type="NCBI Taxonomy" id="883079"/>
    <lineage>
        <taxon>Bacteria</taxon>
        <taxon>Pseudomonadati</taxon>
        <taxon>Pseudomonadota</taxon>
        <taxon>Alphaproteobacteria</taxon>
        <taxon>Hyphomicrobiales</taxon>
        <taxon>Nitrobacteraceae</taxon>
        <taxon>Afipia</taxon>
    </lineage>
</organism>
<name>K8NNB4_9BRAD</name>
<evidence type="ECO:0000313" key="2">
    <source>
        <dbReference type="EMBL" id="EKS31817.1"/>
    </source>
</evidence>
<dbReference type="Proteomes" id="UP000001095">
    <property type="component" value="Unassembled WGS sequence"/>
</dbReference>
<gene>
    <name evidence="2" type="ORF">HMPREF9696_04038</name>
</gene>
<accession>K8NNB4</accession>
<evidence type="ECO:0000313" key="3">
    <source>
        <dbReference type="Proteomes" id="UP000001095"/>
    </source>
</evidence>
<evidence type="ECO:0000256" key="1">
    <source>
        <dbReference type="SAM" id="SignalP"/>
    </source>
</evidence>
<dbReference type="RefSeq" id="WP_002714908.1">
    <property type="nucleotide sequence ID" value="NZ_KB375281.1"/>
</dbReference>
<comment type="caution">
    <text evidence="2">The sequence shown here is derived from an EMBL/GenBank/DDBJ whole genome shotgun (WGS) entry which is preliminary data.</text>
</comment>
<proteinExistence type="predicted"/>
<sequence>MRLFVVVLLKVMVTASAQADDGPKSIKTLKIQQASQQATMLYVIDSDGTVRIDWGAVEALSASKADRTLSPFADVMLAIRGETWKAMR</sequence>
<protein>
    <submittedName>
        <fullName evidence="2">Uncharacterized protein</fullName>
    </submittedName>
</protein>
<dbReference type="AlphaFoldDB" id="K8NNB4"/>
<keyword evidence="3" id="KW-1185">Reference proteome</keyword>
<feature type="chain" id="PRO_5003921524" evidence="1">
    <location>
        <begin position="20"/>
        <end position="88"/>
    </location>
</feature>
<reference evidence="2 3" key="1">
    <citation type="submission" date="2012-04" db="EMBL/GenBank/DDBJ databases">
        <title>The Genome Sequence of Afipia clevelandensis ATCC 49720.</title>
        <authorList>
            <consortium name="The Broad Institute Genome Sequencing Platform"/>
            <person name="Earl A."/>
            <person name="Ward D."/>
            <person name="Feldgarden M."/>
            <person name="Gevers D."/>
            <person name="Huys G."/>
            <person name="Walker B."/>
            <person name="Young S.K."/>
            <person name="Zeng Q."/>
            <person name="Gargeya S."/>
            <person name="Fitzgerald M."/>
            <person name="Haas B."/>
            <person name="Abouelleil A."/>
            <person name="Alvarado L."/>
            <person name="Arachchi H.M."/>
            <person name="Berlin A."/>
            <person name="Chapman S.B."/>
            <person name="Goldberg J."/>
            <person name="Griggs A."/>
            <person name="Gujja S."/>
            <person name="Hansen M."/>
            <person name="Howarth C."/>
            <person name="Imamovic A."/>
            <person name="Larimer J."/>
            <person name="McCowen C."/>
            <person name="Montmayeur A."/>
            <person name="Murphy C."/>
            <person name="Neiman D."/>
            <person name="Pearson M."/>
            <person name="Priest M."/>
            <person name="Roberts A."/>
            <person name="Saif S."/>
            <person name="Shea T."/>
            <person name="Sisk P."/>
            <person name="Sykes S."/>
            <person name="Wortman J."/>
            <person name="Nusbaum C."/>
            <person name="Birren B."/>
        </authorList>
    </citation>
    <scope>NUCLEOTIDE SEQUENCE [LARGE SCALE GENOMIC DNA]</scope>
    <source>
        <strain evidence="2 3">ATCC 49720</strain>
    </source>
</reference>